<sequence>YEEKLTWKTMPFGPPFCCLCYSLHLILLNLNLSFHHSSWNNHAYKCMLEPDTLELRMEGHVREGTFKRSVWHKTAEWQ</sequence>
<comment type="caution">
    <text evidence="2">The sequence shown here is derived from an EMBL/GenBank/DDBJ whole genome shotgun (WGS) entry which is preliminary data.</text>
</comment>
<organism evidence="2 3">
    <name type="scientific">Taxus chinensis</name>
    <name type="common">Chinese yew</name>
    <name type="synonym">Taxus wallichiana var. chinensis</name>
    <dbReference type="NCBI Taxonomy" id="29808"/>
    <lineage>
        <taxon>Eukaryota</taxon>
        <taxon>Viridiplantae</taxon>
        <taxon>Streptophyta</taxon>
        <taxon>Embryophyta</taxon>
        <taxon>Tracheophyta</taxon>
        <taxon>Spermatophyta</taxon>
        <taxon>Pinopsida</taxon>
        <taxon>Pinidae</taxon>
        <taxon>Conifers II</taxon>
        <taxon>Cupressales</taxon>
        <taxon>Taxaceae</taxon>
        <taxon>Taxus</taxon>
    </lineage>
</organism>
<keyword evidence="1" id="KW-1133">Transmembrane helix</keyword>
<feature type="transmembrane region" description="Helical" evidence="1">
    <location>
        <begin position="12"/>
        <end position="32"/>
    </location>
</feature>
<gene>
    <name evidence="2" type="ORF">KI387_022491</name>
</gene>
<name>A0AA38L5N6_TAXCH</name>
<feature type="non-terminal residue" evidence="2">
    <location>
        <position position="1"/>
    </location>
</feature>
<feature type="non-terminal residue" evidence="2">
    <location>
        <position position="78"/>
    </location>
</feature>
<evidence type="ECO:0000256" key="1">
    <source>
        <dbReference type="SAM" id="Phobius"/>
    </source>
</evidence>
<dbReference type="AlphaFoldDB" id="A0AA38L5N6"/>
<evidence type="ECO:0000313" key="3">
    <source>
        <dbReference type="Proteomes" id="UP000824469"/>
    </source>
</evidence>
<reference evidence="2 3" key="1">
    <citation type="journal article" date="2021" name="Nat. Plants">
        <title>The Taxus genome provides insights into paclitaxel biosynthesis.</title>
        <authorList>
            <person name="Xiong X."/>
            <person name="Gou J."/>
            <person name="Liao Q."/>
            <person name="Li Y."/>
            <person name="Zhou Q."/>
            <person name="Bi G."/>
            <person name="Li C."/>
            <person name="Du R."/>
            <person name="Wang X."/>
            <person name="Sun T."/>
            <person name="Guo L."/>
            <person name="Liang H."/>
            <person name="Lu P."/>
            <person name="Wu Y."/>
            <person name="Zhang Z."/>
            <person name="Ro D.K."/>
            <person name="Shang Y."/>
            <person name="Huang S."/>
            <person name="Yan J."/>
        </authorList>
    </citation>
    <scope>NUCLEOTIDE SEQUENCE [LARGE SCALE GENOMIC DNA]</scope>
    <source>
        <strain evidence="2">Ta-2019</strain>
    </source>
</reference>
<keyword evidence="1" id="KW-0812">Transmembrane</keyword>
<protein>
    <submittedName>
        <fullName evidence="2">Uncharacterized protein</fullName>
    </submittedName>
</protein>
<proteinExistence type="predicted"/>
<dbReference type="EMBL" id="JAHRHJ020000005">
    <property type="protein sequence ID" value="KAH9313864.1"/>
    <property type="molecule type" value="Genomic_DNA"/>
</dbReference>
<keyword evidence="1" id="KW-0472">Membrane</keyword>
<keyword evidence="3" id="KW-1185">Reference proteome</keyword>
<dbReference type="Proteomes" id="UP000824469">
    <property type="component" value="Unassembled WGS sequence"/>
</dbReference>
<accession>A0AA38L5N6</accession>
<evidence type="ECO:0000313" key="2">
    <source>
        <dbReference type="EMBL" id="KAH9313864.1"/>
    </source>
</evidence>